<dbReference type="InterPro" id="IPR009057">
    <property type="entry name" value="Homeodomain-like_sf"/>
</dbReference>
<name>A0ABS7FSR6_9ACTN</name>
<dbReference type="InterPro" id="IPR050109">
    <property type="entry name" value="HTH-type_TetR-like_transc_reg"/>
</dbReference>
<dbReference type="EMBL" id="JAIBOA010000008">
    <property type="protein sequence ID" value="MBW8483464.1"/>
    <property type="molecule type" value="Genomic_DNA"/>
</dbReference>
<dbReference type="InterPro" id="IPR001647">
    <property type="entry name" value="HTH_TetR"/>
</dbReference>
<dbReference type="SUPFAM" id="SSF46689">
    <property type="entry name" value="Homeodomain-like"/>
    <property type="match status" value="1"/>
</dbReference>
<dbReference type="RefSeq" id="WP_220166705.1">
    <property type="nucleotide sequence ID" value="NZ_JAIBOA010000008.1"/>
</dbReference>
<evidence type="ECO:0000313" key="6">
    <source>
        <dbReference type="EMBL" id="MBW8483464.1"/>
    </source>
</evidence>
<evidence type="ECO:0000256" key="1">
    <source>
        <dbReference type="ARBA" id="ARBA00023015"/>
    </source>
</evidence>
<evidence type="ECO:0000256" key="4">
    <source>
        <dbReference type="PROSITE-ProRule" id="PRU00335"/>
    </source>
</evidence>
<comment type="caution">
    <text evidence="6">The sequence shown here is derived from an EMBL/GenBank/DDBJ whole genome shotgun (WGS) entry which is preliminary data.</text>
</comment>
<sequence length="200" mass="21735">MAEMGLRERKKAETRRAIWHTAMEAFLERGFEETSVAEIALAANISKMTFFNYFGSKEDLVLGPAEDHVGDDAAVAAQSPEPLRALRDLHLSRVDGRDPAVGMCDIPSVLGVFRLVSESPALMARFQLGQHRREQLLAEALGGDEAARLMAALVSATLRHLTGENVGELLTGASADDVAARARERATTAFDRLDIAFARS</sequence>
<dbReference type="PANTHER" id="PTHR30055:SF234">
    <property type="entry name" value="HTH-TYPE TRANSCRIPTIONAL REGULATOR BETI"/>
    <property type="match status" value="1"/>
</dbReference>
<proteinExistence type="predicted"/>
<keyword evidence="3" id="KW-0804">Transcription</keyword>
<feature type="DNA-binding region" description="H-T-H motif" evidence="4">
    <location>
        <begin position="35"/>
        <end position="54"/>
    </location>
</feature>
<evidence type="ECO:0000256" key="3">
    <source>
        <dbReference type="ARBA" id="ARBA00023163"/>
    </source>
</evidence>
<dbReference type="PRINTS" id="PR00455">
    <property type="entry name" value="HTHTETR"/>
</dbReference>
<evidence type="ECO:0000313" key="7">
    <source>
        <dbReference type="Proteomes" id="UP000774570"/>
    </source>
</evidence>
<dbReference type="PANTHER" id="PTHR30055">
    <property type="entry name" value="HTH-TYPE TRANSCRIPTIONAL REGULATOR RUTR"/>
    <property type="match status" value="1"/>
</dbReference>
<accession>A0ABS7FSR6</accession>
<organism evidence="6 7">
    <name type="scientific">Actinomadura parmotrematis</name>
    <dbReference type="NCBI Taxonomy" id="2864039"/>
    <lineage>
        <taxon>Bacteria</taxon>
        <taxon>Bacillati</taxon>
        <taxon>Actinomycetota</taxon>
        <taxon>Actinomycetes</taxon>
        <taxon>Streptosporangiales</taxon>
        <taxon>Thermomonosporaceae</taxon>
        <taxon>Actinomadura</taxon>
    </lineage>
</organism>
<evidence type="ECO:0000259" key="5">
    <source>
        <dbReference type="PROSITE" id="PS50977"/>
    </source>
</evidence>
<keyword evidence="7" id="KW-1185">Reference proteome</keyword>
<gene>
    <name evidence="6" type="ORF">K1Y72_13845</name>
</gene>
<keyword evidence="1" id="KW-0805">Transcription regulation</keyword>
<dbReference type="Pfam" id="PF00440">
    <property type="entry name" value="TetR_N"/>
    <property type="match status" value="1"/>
</dbReference>
<keyword evidence="2 4" id="KW-0238">DNA-binding</keyword>
<dbReference type="Proteomes" id="UP000774570">
    <property type="component" value="Unassembled WGS sequence"/>
</dbReference>
<protein>
    <submittedName>
        <fullName evidence="6">TetR/AcrR family transcriptional regulator</fullName>
    </submittedName>
</protein>
<dbReference type="PROSITE" id="PS50977">
    <property type="entry name" value="HTH_TETR_2"/>
    <property type="match status" value="1"/>
</dbReference>
<feature type="domain" description="HTH tetR-type" evidence="5">
    <location>
        <begin position="12"/>
        <end position="72"/>
    </location>
</feature>
<evidence type="ECO:0000256" key="2">
    <source>
        <dbReference type="ARBA" id="ARBA00023125"/>
    </source>
</evidence>
<dbReference type="Gene3D" id="1.10.357.10">
    <property type="entry name" value="Tetracycline Repressor, domain 2"/>
    <property type="match status" value="1"/>
</dbReference>
<reference evidence="6 7" key="1">
    <citation type="submission" date="2021-07" db="EMBL/GenBank/DDBJ databases">
        <title>Actinomadura sp. PM05-2 isolated from lichen.</title>
        <authorList>
            <person name="Somphong A."/>
            <person name="Phongsopitanun W."/>
            <person name="Tanasupawat S."/>
            <person name="Peongsungnone V."/>
        </authorList>
    </citation>
    <scope>NUCLEOTIDE SEQUENCE [LARGE SCALE GENOMIC DNA]</scope>
    <source>
        <strain evidence="6 7">PM05-2</strain>
    </source>
</reference>